<feature type="transmembrane region" description="Helical" evidence="9">
    <location>
        <begin position="14"/>
        <end position="34"/>
    </location>
</feature>
<evidence type="ECO:0000256" key="1">
    <source>
        <dbReference type="ARBA" id="ARBA00004651"/>
    </source>
</evidence>
<feature type="transmembrane region" description="Helical" evidence="9">
    <location>
        <begin position="159"/>
        <end position="176"/>
    </location>
</feature>
<evidence type="ECO:0000313" key="12">
    <source>
        <dbReference type="EMBL" id="KQL17864.1"/>
    </source>
</evidence>
<name>A0A0Q3QJY8_9BACI</name>
<feature type="domain" description="ABC transporter" evidence="10">
    <location>
        <begin position="335"/>
        <end position="570"/>
    </location>
</feature>
<keyword evidence="7 9" id="KW-1133">Transmembrane helix</keyword>
<protein>
    <submittedName>
        <fullName evidence="12">Multidrug ABC transporter ATP-binding protein</fullName>
    </submittedName>
</protein>
<sequence length="581" mass="63919">MQALKALLSYMKPYWLFAILGPFFMFVEVAMDLIQPTLMQHIIDDGIANNNTGYTVKMGLFMVGAAIIGLAGGLGCSVYSTRAAVHFATDMRKDVFQRIERFSSRNIDAFGTGKLITIVTNDISSLQRAVMMTLKIFVRGPLLFIGSIIIVFFTARELFPILAAIVPILILVIILFTKKSGALFKKVQEAIDKVNTRLQENLAGMRVVKAFGRQAFEKQKFANANNELTRVNISAEQLIALLMPILLFLVNIGIIAALWMGVIKVDNGSIQVGVILAFINYLNIILNGLMSSSNVLMQITRAFPSAERVQDVLGMELDIEEPSDPYAPEKIAGDVEFRHVSYSYSKNGEYVLKNISFQVRNGQTLGIIGSTGSGKSTLTKLIPRLYDVDKGDVLIDGKDIKTYKLKTLREAIGVVSQKAILFSGSIEENLLYGKEHATPEELNQASENACASEFIKKFDDGYNHPLTQGAMNLSGGQKQRLSLARAFIRKPSILILDDSTSAVDAVSESAIQRALKQEYAKSTKIIISSKISSIKEADQIIVLDDGEIAGMGTHQELLASNKVYREIFVTQGGVLGEYAKR</sequence>
<evidence type="ECO:0000256" key="2">
    <source>
        <dbReference type="ARBA" id="ARBA00022448"/>
    </source>
</evidence>
<dbReference type="Pfam" id="PF00005">
    <property type="entry name" value="ABC_tran"/>
    <property type="match status" value="1"/>
</dbReference>
<dbReference type="PROSITE" id="PS50893">
    <property type="entry name" value="ABC_TRANSPORTER_2"/>
    <property type="match status" value="1"/>
</dbReference>
<evidence type="ECO:0000256" key="9">
    <source>
        <dbReference type="SAM" id="Phobius"/>
    </source>
</evidence>
<dbReference type="PANTHER" id="PTHR43394">
    <property type="entry name" value="ATP-DEPENDENT PERMEASE MDL1, MITOCHONDRIAL"/>
    <property type="match status" value="1"/>
</dbReference>
<keyword evidence="3" id="KW-1003">Cell membrane</keyword>
<feature type="transmembrane region" description="Helical" evidence="9">
    <location>
        <begin position="238"/>
        <end position="262"/>
    </location>
</feature>
<keyword evidence="2" id="KW-0813">Transport</keyword>
<evidence type="ECO:0000259" key="11">
    <source>
        <dbReference type="PROSITE" id="PS50929"/>
    </source>
</evidence>
<dbReference type="GO" id="GO:0016887">
    <property type="term" value="F:ATP hydrolysis activity"/>
    <property type="evidence" value="ECO:0007669"/>
    <property type="project" value="InterPro"/>
</dbReference>
<evidence type="ECO:0000313" key="13">
    <source>
        <dbReference type="Proteomes" id="UP000050996"/>
    </source>
</evidence>
<dbReference type="InterPro" id="IPR036640">
    <property type="entry name" value="ABC1_TM_sf"/>
</dbReference>
<evidence type="ECO:0000256" key="7">
    <source>
        <dbReference type="ARBA" id="ARBA00022989"/>
    </source>
</evidence>
<keyword evidence="5" id="KW-0547">Nucleotide-binding</keyword>
<feature type="transmembrane region" description="Helical" evidence="9">
    <location>
        <begin position="268"/>
        <end position="289"/>
    </location>
</feature>
<evidence type="ECO:0000256" key="5">
    <source>
        <dbReference type="ARBA" id="ARBA00022741"/>
    </source>
</evidence>
<dbReference type="PROSITE" id="PS00211">
    <property type="entry name" value="ABC_TRANSPORTER_1"/>
    <property type="match status" value="1"/>
</dbReference>
<dbReference type="SUPFAM" id="SSF52540">
    <property type="entry name" value="P-loop containing nucleoside triphosphate hydrolases"/>
    <property type="match status" value="1"/>
</dbReference>
<evidence type="ECO:0000256" key="6">
    <source>
        <dbReference type="ARBA" id="ARBA00022840"/>
    </source>
</evidence>
<dbReference type="GO" id="GO:0015421">
    <property type="term" value="F:ABC-type oligopeptide transporter activity"/>
    <property type="evidence" value="ECO:0007669"/>
    <property type="project" value="TreeGrafter"/>
</dbReference>
<reference evidence="12 13" key="1">
    <citation type="submission" date="2015-09" db="EMBL/GenBank/DDBJ databases">
        <title>Genome sequencing project for genomic taxonomy and phylogenomics of Bacillus-like bacteria.</title>
        <authorList>
            <person name="Liu B."/>
            <person name="Wang J."/>
            <person name="Zhu Y."/>
            <person name="Liu G."/>
            <person name="Chen Q."/>
            <person name="Chen Z."/>
            <person name="Lan J."/>
            <person name="Che J."/>
            <person name="Ge C."/>
            <person name="Shi H."/>
            <person name="Pan Z."/>
            <person name="Liu X."/>
        </authorList>
    </citation>
    <scope>NUCLEOTIDE SEQUENCE [LARGE SCALE GENOMIC DNA]</scope>
    <source>
        <strain evidence="12 13">FJAT-18043</strain>
    </source>
</reference>
<evidence type="ECO:0000256" key="8">
    <source>
        <dbReference type="ARBA" id="ARBA00023136"/>
    </source>
</evidence>
<dbReference type="STRING" id="1637975.AN957_04055"/>
<gene>
    <name evidence="12" type="ORF">AN957_04055</name>
</gene>
<evidence type="ECO:0000256" key="3">
    <source>
        <dbReference type="ARBA" id="ARBA00022475"/>
    </source>
</evidence>
<keyword evidence="13" id="KW-1185">Reference proteome</keyword>
<dbReference type="PANTHER" id="PTHR43394:SF1">
    <property type="entry name" value="ATP-BINDING CASSETTE SUB-FAMILY B MEMBER 10, MITOCHONDRIAL"/>
    <property type="match status" value="1"/>
</dbReference>
<feature type="domain" description="ABC transmembrane type-1" evidence="11">
    <location>
        <begin position="19"/>
        <end position="301"/>
    </location>
</feature>
<keyword evidence="6 12" id="KW-0067">ATP-binding</keyword>
<dbReference type="InterPro" id="IPR027417">
    <property type="entry name" value="P-loop_NTPase"/>
</dbReference>
<organism evidence="12 13">
    <name type="scientific">Cytobacillus solani</name>
    <dbReference type="NCBI Taxonomy" id="1637975"/>
    <lineage>
        <taxon>Bacteria</taxon>
        <taxon>Bacillati</taxon>
        <taxon>Bacillota</taxon>
        <taxon>Bacilli</taxon>
        <taxon>Bacillales</taxon>
        <taxon>Bacillaceae</taxon>
        <taxon>Cytobacillus</taxon>
    </lineage>
</organism>
<dbReference type="InterPro" id="IPR017871">
    <property type="entry name" value="ABC_transporter-like_CS"/>
</dbReference>
<dbReference type="CDD" id="cd18548">
    <property type="entry name" value="ABC_6TM_Tm287_like"/>
    <property type="match status" value="1"/>
</dbReference>
<dbReference type="SMART" id="SM00382">
    <property type="entry name" value="AAA"/>
    <property type="match status" value="1"/>
</dbReference>
<feature type="transmembrane region" description="Helical" evidence="9">
    <location>
        <begin position="54"/>
        <end position="79"/>
    </location>
</feature>
<dbReference type="AlphaFoldDB" id="A0A0Q3QJY8"/>
<dbReference type="InterPro" id="IPR011527">
    <property type="entry name" value="ABC1_TM_dom"/>
</dbReference>
<dbReference type="EMBL" id="LJIX01000006">
    <property type="protein sequence ID" value="KQL17864.1"/>
    <property type="molecule type" value="Genomic_DNA"/>
</dbReference>
<dbReference type="FunFam" id="3.40.50.300:FF:000221">
    <property type="entry name" value="Multidrug ABC transporter ATP-binding protein"/>
    <property type="match status" value="1"/>
</dbReference>
<dbReference type="GO" id="GO:0005524">
    <property type="term" value="F:ATP binding"/>
    <property type="evidence" value="ECO:0007669"/>
    <property type="project" value="UniProtKB-KW"/>
</dbReference>
<dbReference type="GO" id="GO:0005886">
    <property type="term" value="C:plasma membrane"/>
    <property type="evidence" value="ECO:0007669"/>
    <property type="project" value="UniProtKB-SubCell"/>
</dbReference>
<dbReference type="Proteomes" id="UP000050996">
    <property type="component" value="Unassembled WGS sequence"/>
</dbReference>
<accession>A0A0Q3QJY8</accession>
<keyword evidence="8 9" id="KW-0472">Membrane</keyword>
<comment type="subcellular location">
    <subcellularLocation>
        <location evidence="1">Cell membrane</location>
        <topology evidence="1">Multi-pass membrane protein</topology>
    </subcellularLocation>
</comment>
<proteinExistence type="predicted"/>
<dbReference type="Gene3D" id="1.20.1560.10">
    <property type="entry name" value="ABC transporter type 1, transmembrane domain"/>
    <property type="match status" value="1"/>
</dbReference>
<evidence type="ECO:0000259" key="10">
    <source>
        <dbReference type="PROSITE" id="PS50893"/>
    </source>
</evidence>
<dbReference type="PATRIC" id="fig|1637975.4.peg.489"/>
<dbReference type="Pfam" id="PF00664">
    <property type="entry name" value="ABC_membrane"/>
    <property type="match status" value="1"/>
</dbReference>
<dbReference type="SUPFAM" id="SSF90123">
    <property type="entry name" value="ABC transporter transmembrane region"/>
    <property type="match status" value="1"/>
</dbReference>
<dbReference type="InterPro" id="IPR039421">
    <property type="entry name" value="Type_1_exporter"/>
</dbReference>
<comment type="caution">
    <text evidence="12">The sequence shown here is derived from an EMBL/GenBank/DDBJ whole genome shotgun (WGS) entry which is preliminary data.</text>
</comment>
<dbReference type="InterPro" id="IPR003439">
    <property type="entry name" value="ABC_transporter-like_ATP-bd"/>
</dbReference>
<feature type="transmembrane region" description="Helical" evidence="9">
    <location>
        <begin position="136"/>
        <end position="153"/>
    </location>
</feature>
<dbReference type="PROSITE" id="PS50929">
    <property type="entry name" value="ABC_TM1F"/>
    <property type="match status" value="1"/>
</dbReference>
<dbReference type="FunFam" id="1.20.1560.10:FF:000040">
    <property type="entry name" value="Multidrug ABC transporter ATP-binding protein"/>
    <property type="match status" value="1"/>
</dbReference>
<dbReference type="InterPro" id="IPR003593">
    <property type="entry name" value="AAA+_ATPase"/>
</dbReference>
<dbReference type="RefSeq" id="WP_053479173.1">
    <property type="nucleotide sequence ID" value="NZ_LJIX01000006.1"/>
</dbReference>
<keyword evidence="4 9" id="KW-0812">Transmembrane</keyword>
<dbReference type="Gene3D" id="3.40.50.300">
    <property type="entry name" value="P-loop containing nucleotide triphosphate hydrolases"/>
    <property type="match status" value="1"/>
</dbReference>
<evidence type="ECO:0000256" key="4">
    <source>
        <dbReference type="ARBA" id="ARBA00022692"/>
    </source>
</evidence>